<dbReference type="GO" id="GO:0008270">
    <property type="term" value="F:zinc ion binding"/>
    <property type="evidence" value="ECO:0007669"/>
    <property type="project" value="UniProtKB-KW"/>
</dbReference>
<dbReference type="Pfam" id="PF13639">
    <property type="entry name" value="zf-RING_2"/>
    <property type="match status" value="1"/>
</dbReference>
<evidence type="ECO:0000313" key="3">
    <source>
        <dbReference type="EMBL" id="KAF2668326.1"/>
    </source>
</evidence>
<keyword evidence="1" id="KW-0862">Zinc</keyword>
<dbReference type="EMBL" id="MU004236">
    <property type="protein sequence ID" value="KAF2668326.1"/>
    <property type="molecule type" value="Genomic_DNA"/>
</dbReference>
<keyword evidence="4" id="KW-1185">Reference proteome</keyword>
<dbReference type="SMART" id="SM00184">
    <property type="entry name" value="RING"/>
    <property type="match status" value="1"/>
</dbReference>
<organism evidence="3 4">
    <name type="scientific">Microthyrium microscopicum</name>
    <dbReference type="NCBI Taxonomy" id="703497"/>
    <lineage>
        <taxon>Eukaryota</taxon>
        <taxon>Fungi</taxon>
        <taxon>Dikarya</taxon>
        <taxon>Ascomycota</taxon>
        <taxon>Pezizomycotina</taxon>
        <taxon>Dothideomycetes</taxon>
        <taxon>Dothideomycetes incertae sedis</taxon>
        <taxon>Microthyriales</taxon>
        <taxon>Microthyriaceae</taxon>
        <taxon>Microthyrium</taxon>
    </lineage>
</organism>
<reference evidence="3" key="1">
    <citation type="journal article" date="2020" name="Stud. Mycol.">
        <title>101 Dothideomycetes genomes: a test case for predicting lifestyles and emergence of pathogens.</title>
        <authorList>
            <person name="Haridas S."/>
            <person name="Albert R."/>
            <person name="Binder M."/>
            <person name="Bloem J."/>
            <person name="Labutti K."/>
            <person name="Salamov A."/>
            <person name="Andreopoulos B."/>
            <person name="Baker S."/>
            <person name="Barry K."/>
            <person name="Bills G."/>
            <person name="Bluhm B."/>
            <person name="Cannon C."/>
            <person name="Castanera R."/>
            <person name="Culley D."/>
            <person name="Daum C."/>
            <person name="Ezra D."/>
            <person name="Gonzalez J."/>
            <person name="Henrissat B."/>
            <person name="Kuo A."/>
            <person name="Liang C."/>
            <person name="Lipzen A."/>
            <person name="Lutzoni F."/>
            <person name="Magnuson J."/>
            <person name="Mondo S."/>
            <person name="Nolan M."/>
            <person name="Ohm R."/>
            <person name="Pangilinan J."/>
            <person name="Park H.-J."/>
            <person name="Ramirez L."/>
            <person name="Alfaro M."/>
            <person name="Sun H."/>
            <person name="Tritt A."/>
            <person name="Yoshinaga Y."/>
            <person name="Zwiers L.-H."/>
            <person name="Turgeon B."/>
            <person name="Goodwin S."/>
            <person name="Spatafora J."/>
            <person name="Crous P."/>
            <person name="Grigoriev I."/>
        </authorList>
    </citation>
    <scope>NUCLEOTIDE SEQUENCE</scope>
    <source>
        <strain evidence="3">CBS 115976</strain>
    </source>
</reference>
<gene>
    <name evidence="3" type="ORF">BT63DRAFT_273455</name>
</gene>
<dbReference type="AlphaFoldDB" id="A0A6A6U9P3"/>
<dbReference type="SUPFAM" id="SSF57850">
    <property type="entry name" value="RING/U-box"/>
    <property type="match status" value="1"/>
</dbReference>
<proteinExistence type="predicted"/>
<accession>A0A6A6U9P3</accession>
<name>A0A6A6U9P3_9PEZI</name>
<dbReference type="InterPro" id="IPR013083">
    <property type="entry name" value="Znf_RING/FYVE/PHD"/>
</dbReference>
<sequence>MDQSIDYTELLGLELTYNPDGLLKCIGTRDVNGQEVPCPNLAQGTWNPAQIQGYWKRCAEDPIPDEPIPGYEDRYYNIGQFVYTLFCLDDECNETRWFIYKKVTARWQTLGVILRKRGLAAHKPVGADDECPICREDMANEGELTWCSKQCGNNFHKECIDEWHHVSNTKTCPLCKSAWRGIQWFDYLKMSFSWI</sequence>
<keyword evidence="1" id="KW-0479">Metal-binding</keyword>
<evidence type="ECO:0000256" key="1">
    <source>
        <dbReference type="PROSITE-ProRule" id="PRU00175"/>
    </source>
</evidence>
<keyword evidence="1" id="KW-0863">Zinc-finger</keyword>
<evidence type="ECO:0000313" key="4">
    <source>
        <dbReference type="Proteomes" id="UP000799302"/>
    </source>
</evidence>
<dbReference type="PANTHER" id="PTHR21540">
    <property type="entry name" value="RING FINGER AND SWIM DOMAIN-CONTAINING PROTEIN 2"/>
    <property type="match status" value="1"/>
</dbReference>
<dbReference type="Proteomes" id="UP000799302">
    <property type="component" value="Unassembled WGS sequence"/>
</dbReference>
<dbReference type="GO" id="GO:0061630">
    <property type="term" value="F:ubiquitin protein ligase activity"/>
    <property type="evidence" value="ECO:0007669"/>
    <property type="project" value="InterPro"/>
</dbReference>
<dbReference type="Gene3D" id="3.30.40.10">
    <property type="entry name" value="Zinc/RING finger domain, C3HC4 (zinc finger)"/>
    <property type="match status" value="1"/>
</dbReference>
<dbReference type="PANTHER" id="PTHR21540:SF3">
    <property type="entry name" value="E3 UBIQUITIN-PROTEIN LIGASE ZSWIM2"/>
    <property type="match status" value="1"/>
</dbReference>
<dbReference type="OrthoDB" id="3693478at2759"/>
<dbReference type="InterPro" id="IPR039903">
    <property type="entry name" value="Zswim2"/>
</dbReference>
<dbReference type="InterPro" id="IPR001841">
    <property type="entry name" value="Znf_RING"/>
</dbReference>
<dbReference type="PROSITE" id="PS50089">
    <property type="entry name" value="ZF_RING_2"/>
    <property type="match status" value="1"/>
</dbReference>
<protein>
    <recommendedName>
        <fullName evidence="2">RING-type domain-containing protein</fullName>
    </recommendedName>
</protein>
<feature type="domain" description="RING-type" evidence="2">
    <location>
        <begin position="131"/>
        <end position="176"/>
    </location>
</feature>
<evidence type="ECO:0000259" key="2">
    <source>
        <dbReference type="PROSITE" id="PS50089"/>
    </source>
</evidence>